<proteinExistence type="predicted"/>
<protein>
    <recommendedName>
        <fullName evidence="1">ISXO2-like transposase domain-containing protein</fullName>
    </recommendedName>
</protein>
<dbReference type="Proteomes" id="UP000075840">
    <property type="component" value="Unassembled WGS sequence"/>
</dbReference>
<dbReference type="VEuPathDB" id="VectorBase:AARA002227"/>
<dbReference type="VEuPathDB" id="VectorBase:AARA21_011962"/>
<evidence type="ECO:0000259" key="1">
    <source>
        <dbReference type="SMART" id="SM01126"/>
    </source>
</evidence>
<dbReference type="EMBL" id="APCN01006474">
    <property type="status" value="NOT_ANNOTATED_CDS"/>
    <property type="molecule type" value="Genomic_DNA"/>
</dbReference>
<dbReference type="InterPro" id="IPR024445">
    <property type="entry name" value="Tnp_ISXO2-like"/>
</dbReference>
<dbReference type="PANTHER" id="PTHR47163:SF2">
    <property type="entry name" value="SI:DKEY-17M8.2"/>
    <property type="match status" value="1"/>
</dbReference>
<evidence type="ECO:0000313" key="2">
    <source>
        <dbReference type="EnsemblMetazoa" id="AARA002227-PA"/>
    </source>
</evidence>
<dbReference type="InterPro" id="IPR053164">
    <property type="entry name" value="IS1016-like_transposase"/>
</dbReference>
<accession>A0A182HLU5</accession>
<reference evidence="2" key="1">
    <citation type="submission" date="2022-08" db="UniProtKB">
        <authorList>
            <consortium name="EnsemblMetazoa"/>
        </authorList>
    </citation>
    <scope>IDENTIFICATION</scope>
    <source>
        <strain evidence="2">Dongola</strain>
    </source>
</reference>
<organism evidence="2 3">
    <name type="scientific">Anopheles arabiensis</name>
    <name type="common">Mosquito</name>
    <dbReference type="NCBI Taxonomy" id="7173"/>
    <lineage>
        <taxon>Eukaryota</taxon>
        <taxon>Metazoa</taxon>
        <taxon>Ecdysozoa</taxon>
        <taxon>Arthropoda</taxon>
        <taxon>Hexapoda</taxon>
        <taxon>Insecta</taxon>
        <taxon>Pterygota</taxon>
        <taxon>Neoptera</taxon>
        <taxon>Endopterygota</taxon>
        <taxon>Diptera</taxon>
        <taxon>Nematocera</taxon>
        <taxon>Culicoidea</taxon>
        <taxon>Culicidae</taxon>
        <taxon>Anophelinae</taxon>
        <taxon>Anopheles</taxon>
    </lineage>
</organism>
<dbReference type="Pfam" id="PF12762">
    <property type="entry name" value="DDE_Tnp_IS1595"/>
    <property type="match status" value="1"/>
</dbReference>
<keyword evidence="3" id="KW-1185">Reference proteome</keyword>
<dbReference type="AlphaFoldDB" id="A0A182HLU5"/>
<sequence>DKLFTIDIFAAVKKSSDLKKITADKVVELVCLLQKAELLSPTQQHSNCNRQIKLKVTKRCNACKWICMPTSSKTAILKWFKILREISAEYVETHRQQIGGEGLTVEIDESIVTKRNYHRGRIADNNQVWLVGGICRETKEIFLELVRKRNVGNLQGIIMNNVAPGTTIVTDGWRAYTGLDGKGYEHEMINHSENFIDPNDPFILTQTIENLWRWVKPFLRSKGTNRGALIEYIHEYQLKRIQRNNFLAINCVLTI</sequence>
<feature type="domain" description="ISXO2-like transposase" evidence="1">
    <location>
        <begin position="97"/>
        <end position="245"/>
    </location>
</feature>
<dbReference type="PANTHER" id="PTHR47163">
    <property type="entry name" value="DDE_TNP_IS1595 DOMAIN-CONTAINING PROTEIN"/>
    <property type="match status" value="1"/>
</dbReference>
<dbReference type="EnsemblMetazoa" id="AARA002227-RA">
    <property type="protein sequence ID" value="AARA002227-PA"/>
    <property type="gene ID" value="AARA002227"/>
</dbReference>
<name>A0A182HLU5_ANOAR</name>
<dbReference type="SMART" id="SM01126">
    <property type="entry name" value="DDE_Tnp_IS1595"/>
    <property type="match status" value="1"/>
</dbReference>
<evidence type="ECO:0000313" key="3">
    <source>
        <dbReference type="Proteomes" id="UP000075840"/>
    </source>
</evidence>